<evidence type="ECO:0000313" key="2">
    <source>
        <dbReference type="EMBL" id="MCI74554.1"/>
    </source>
</evidence>
<dbReference type="EMBL" id="LXQA010863241">
    <property type="protein sequence ID" value="MCI74554.1"/>
    <property type="molecule type" value="Genomic_DNA"/>
</dbReference>
<reference evidence="2 3" key="1">
    <citation type="journal article" date="2018" name="Front. Plant Sci.">
        <title>Red Clover (Trifolium pratense) and Zigzag Clover (T. medium) - A Picture of Genomic Similarities and Differences.</title>
        <authorList>
            <person name="Dluhosova J."/>
            <person name="Istvanek J."/>
            <person name="Nedelnik J."/>
            <person name="Repkova J."/>
        </authorList>
    </citation>
    <scope>NUCLEOTIDE SEQUENCE [LARGE SCALE GENOMIC DNA]</scope>
    <source>
        <strain evidence="3">cv. 10/8</strain>
        <tissue evidence="2">Leaf</tissue>
    </source>
</reference>
<dbReference type="Proteomes" id="UP000265520">
    <property type="component" value="Unassembled WGS sequence"/>
</dbReference>
<feature type="non-terminal residue" evidence="2">
    <location>
        <position position="1"/>
    </location>
</feature>
<comment type="caution">
    <text evidence="2">The sequence shown here is derived from an EMBL/GenBank/DDBJ whole genome shotgun (WGS) entry which is preliminary data.</text>
</comment>
<feature type="region of interest" description="Disordered" evidence="1">
    <location>
        <begin position="1"/>
        <end position="43"/>
    </location>
</feature>
<evidence type="ECO:0000313" key="3">
    <source>
        <dbReference type="Proteomes" id="UP000265520"/>
    </source>
</evidence>
<sequence>DAAHRSAMAEEVQDSMSPAESSYHDDAHRRHDKKQGSIKGSRF</sequence>
<accession>A0A392UPJ1</accession>
<evidence type="ECO:0000256" key="1">
    <source>
        <dbReference type="SAM" id="MobiDB-lite"/>
    </source>
</evidence>
<protein>
    <submittedName>
        <fullName evidence="2">Uncharacterized protein</fullName>
    </submittedName>
</protein>
<name>A0A392UPJ1_9FABA</name>
<organism evidence="2 3">
    <name type="scientific">Trifolium medium</name>
    <dbReference type="NCBI Taxonomy" id="97028"/>
    <lineage>
        <taxon>Eukaryota</taxon>
        <taxon>Viridiplantae</taxon>
        <taxon>Streptophyta</taxon>
        <taxon>Embryophyta</taxon>
        <taxon>Tracheophyta</taxon>
        <taxon>Spermatophyta</taxon>
        <taxon>Magnoliopsida</taxon>
        <taxon>eudicotyledons</taxon>
        <taxon>Gunneridae</taxon>
        <taxon>Pentapetalae</taxon>
        <taxon>rosids</taxon>
        <taxon>fabids</taxon>
        <taxon>Fabales</taxon>
        <taxon>Fabaceae</taxon>
        <taxon>Papilionoideae</taxon>
        <taxon>50 kb inversion clade</taxon>
        <taxon>NPAAA clade</taxon>
        <taxon>Hologalegina</taxon>
        <taxon>IRL clade</taxon>
        <taxon>Trifolieae</taxon>
        <taxon>Trifolium</taxon>
    </lineage>
</organism>
<dbReference type="AlphaFoldDB" id="A0A392UPJ1"/>
<proteinExistence type="predicted"/>
<keyword evidence="3" id="KW-1185">Reference proteome</keyword>